<proteinExistence type="predicted"/>
<dbReference type="GO" id="GO:0006508">
    <property type="term" value="P:proteolysis"/>
    <property type="evidence" value="ECO:0007669"/>
    <property type="project" value="UniProtKB-KW"/>
</dbReference>
<dbReference type="EC" id="3.4.24.-" evidence="2"/>
<keyword evidence="1" id="KW-0812">Transmembrane</keyword>
<feature type="transmembrane region" description="Helical" evidence="1">
    <location>
        <begin position="206"/>
        <end position="230"/>
    </location>
</feature>
<evidence type="ECO:0000256" key="1">
    <source>
        <dbReference type="SAM" id="Phobius"/>
    </source>
</evidence>
<dbReference type="KEGG" id="cbar:PATL70BA_0028"/>
<keyword evidence="1" id="KW-0472">Membrane</keyword>
<dbReference type="Proteomes" id="UP000279029">
    <property type="component" value="Chromosome"/>
</dbReference>
<feature type="transmembrane region" description="Helical" evidence="1">
    <location>
        <begin position="6"/>
        <end position="22"/>
    </location>
</feature>
<keyword evidence="1" id="KW-1133">Transmembrane helix</keyword>
<feature type="transmembrane region" description="Helical" evidence="1">
    <location>
        <begin position="152"/>
        <end position="175"/>
    </location>
</feature>
<evidence type="ECO:0000313" key="2">
    <source>
        <dbReference type="EMBL" id="VDN45865.1"/>
    </source>
</evidence>
<dbReference type="InterPro" id="IPR007395">
    <property type="entry name" value="Zn_peptidase_2"/>
</dbReference>
<dbReference type="PANTHER" id="PTHR36434:SF1">
    <property type="entry name" value="MEMBRANE PROTEASE YUGP-RELATED"/>
    <property type="match status" value="1"/>
</dbReference>
<gene>
    <name evidence="2" type="primary">yugP</name>
    <name evidence="2" type="ORF">PATL70BA_0028</name>
</gene>
<dbReference type="Pfam" id="PF04298">
    <property type="entry name" value="Zn_peptidase_2"/>
    <property type="match status" value="1"/>
</dbReference>
<evidence type="ECO:0000313" key="3">
    <source>
        <dbReference type="Proteomes" id="UP000279029"/>
    </source>
</evidence>
<dbReference type="PANTHER" id="PTHR36434">
    <property type="entry name" value="MEMBRANE PROTEASE YUGP-RELATED"/>
    <property type="match status" value="1"/>
</dbReference>
<name>A0A3P7NSI8_9FIRM</name>
<reference evidence="2 3" key="1">
    <citation type="submission" date="2018-09" db="EMBL/GenBank/DDBJ databases">
        <authorList>
            <person name="Postec A."/>
        </authorList>
    </citation>
    <scope>NUCLEOTIDE SEQUENCE [LARGE SCALE GENOMIC DNA]</scope>
    <source>
        <strain evidence="2">70B-A</strain>
    </source>
</reference>
<sequence>MYFGDMSFFIYIIPPLLLAMYAQSKVKSTYSKYSKTMNVNGLTGADVARRILERHGIDYVKVEPIKGVLTDHYDPKARVLRLSSGVYGNKSLAAIGIAAHECGHAIQDYDAYLFLKLRQTIVPVVNIANSTAMPLAFAGLMLGYFTGSGVGIGYYILQFAILMFAAVLVFHLVTLPVELDASRRAIEILEGEGILDREEIIPAKKVLNAAALTYIAAAAVAAGNLIRFILLSRGSRR</sequence>
<feature type="transmembrane region" description="Helical" evidence="1">
    <location>
        <begin position="124"/>
        <end position="146"/>
    </location>
</feature>
<accession>A0A3P7NSI8</accession>
<organism evidence="2 3">
    <name type="scientific">Petrocella atlantisensis</name>
    <dbReference type="NCBI Taxonomy" id="2173034"/>
    <lineage>
        <taxon>Bacteria</taxon>
        <taxon>Bacillati</taxon>
        <taxon>Bacillota</taxon>
        <taxon>Clostridia</taxon>
        <taxon>Lachnospirales</taxon>
        <taxon>Vallitaleaceae</taxon>
        <taxon>Petrocella</taxon>
    </lineage>
</organism>
<keyword evidence="2" id="KW-0645">Protease</keyword>
<dbReference type="OrthoDB" id="9784298at2"/>
<protein>
    <submittedName>
        <fullName evidence="2">Putative membrane protease YugP</fullName>
        <ecNumber evidence="2">3.4.24.-</ecNumber>
    </submittedName>
</protein>
<dbReference type="GO" id="GO:0008233">
    <property type="term" value="F:peptidase activity"/>
    <property type="evidence" value="ECO:0007669"/>
    <property type="project" value="UniProtKB-KW"/>
</dbReference>
<keyword evidence="2" id="KW-0378">Hydrolase</keyword>
<keyword evidence="3" id="KW-1185">Reference proteome</keyword>
<dbReference type="AlphaFoldDB" id="A0A3P7NSI8"/>
<dbReference type="EMBL" id="LR130778">
    <property type="protein sequence ID" value="VDN45865.1"/>
    <property type="molecule type" value="Genomic_DNA"/>
</dbReference>